<dbReference type="AlphaFoldDB" id="A0A930BQQ0"/>
<dbReference type="Proteomes" id="UP000718593">
    <property type="component" value="Unassembled WGS sequence"/>
</dbReference>
<evidence type="ECO:0000313" key="2">
    <source>
        <dbReference type="Proteomes" id="UP000718593"/>
    </source>
</evidence>
<protein>
    <submittedName>
        <fullName evidence="1">Uncharacterized protein</fullName>
    </submittedName>
</protein>
<dbReference type="EMBL" id="JABZMI010000030">
    <property type="protein sequence ID" value="MBF1164000.1"/>
    <property type="molecule type" value="Genomic_DNA"/>
</dbReference>
<sequence length="67" mass="7644">MYRVITTYRNGTERPVIEKGPWHPSRQHTEYWAEQLRLSGYVVEIESQGSAMKEDNSDLASALASMA</sequence>
<name>A0A930BQQ0_9RHOO</name>
<dbReference type="RefSeq" id="WP_027456237.1">
    <property type="nucleotide sequence ID" value="NZ_JARBJQ010000016.1"/>
</dbReference>
<reference evidence="1" key="1">
    <citation type="submission" date="2020-04" db="EMBL/GenBank/DDBJ databases">
        <title>Deep metagenomics examines the oral microbiome during advanced dental caries in children, revealing novel taxa and co-occurrences with host molecules.</title>
        <authorList>
            <person name="Baker J.L."/>
            <person name="Morton J.T."/>
            <person name="Dinis M."/>
            <person name="Alvarez R."/>
            <person name="Tran N.C."/>
            <person name="Knight R."/>
            <person name="Edlund A."/>
        </authorList>
    </citation>
    <scope>NUCLEOTIDE SEQUENCE</scope>
    <source>
        <strain evidence="1">JCVI_32_bin.24</strain>
    </source>
</reference>
<evidence type="ECO:0000313" key="1">
    <source>
        <dbReference type="EMBL" id="MBF1164000.1"/>
    </source>
</evidence>
<organism evidence="1 2">
    <name type="scientific">Dechloromonas agitata</name>
    <dbReference type="NCBI Taxonomy" id="73030"/>
    <lineage>
        <taxon>Bacteria</taxon>
        <taxon>Pseudomonadati</taxon>
        <taxon>Pseudomonadota</taxon>
        <taxon>Betaproteobacteria</taxon>
        <taxon>Rhodocyclales</taxon>
        <taxon>Azonexaceae</taxon>
        <taxon>Dechloromonas</taxon>
    </lineage>
</organism>
<accession>A0A930BQQ0</accession>
<proteinExistence type="predicted"/>
<gene>
    <name evidence="1" type="ORF">HXL68_03060</name>
</gene>
<comment type="caution">
    <text evidence="1">The sequence shown here is derived from an EMBL/GenBank/DDBJ whole genome shotgun (WGS) entry which is preliminary data.</text>
</comment>